<dbReference type="Proteomes" id="UP000076998">
    <property type="component" value="Unassembled WGS sequence"/>
</dbReference>
<sequence>MDDDEAAELARLRERAYGRTPDIAGDAAALARLRELEARAARRDVPAGDDAAAPEEVAPVAPAEPAAEAPPRERPRRRAPRWLVAAGAVVAAAVLVTATVAITRAVPEDTPRYPGAERVATLAVIDGGSAPEDSSAGRRYSDFRGYSVFAFTASNVDRPDVECLSVVSPAEAADDSLSVCGSAPFPVAVTAVVSEQSPDAARAAYPLGTALNFTLTGAGVEVWVGSR</sequence>
<feature type="region of interest" description="Disordered" evidence="1">
    <location>
        <begin position="41"/>
        <end position="75"/>
    </location>
</feature>
<feature type="transmembrane region" description="Helical" evidence="2">
    <location>
        <begin position="82"/>
        <end position="102"/>
    </location>
</feature>
<evidence type="ECO:0000256" key="1">
    <source>
        <dbReference type="SAM" id="MobiDB-lite"/>
    </source>
</evidence>
<gene>
    <name evidence="3" type="ORF">AYL44_07170</name>
</gene>
<proteinExistence type="predicted"/>
<dbReference type="RefSeq" id="WP_064002607.1">
    <property type="nucleotide sequence ID" value="NZ_LSTV01000002.1"/>
</dbReference>
<keyword evidence="2" id="KW-0472">Membrane</keyword>
<evidence type="ECO:0000313" key="4">
    <source>
        <dbReference type="Proteomes" id="UP000076998"/>
    </source>
</evidence>
<name>A0A177KA10_9MICO</name>
<accession>A0A177KA10</accession>
<dbReference type="OrthoDB" id="5083937at2"/>
<dbReference type="EMBL" id="LSTV01000002">
    <property type="protein sequence ID" value="OAH50240.1"/>
    <property type="molecule type" value="Genomic_DNA"/>
</dbReference>
<feature type="compositionally biased region" description="Low complexity" evidence="1">
    <location>
        <begin position="48"/>
        <end position="69"/>
    </location>
</feature>
<dbReference type="AlphaFoldDB" id="A0A177KA10"/>
<protein>
    <submittedName>
        <fullName evidence="3">Uncharacterized protein</fullName>
    </submittedName>
</protein>
<keyword evidence="2" id="KW-0812">Transmembrane</keyword>
<keyword evidence="2" id="KW-1133">Transmembrane helix</keyword>
<comment type="caution">
    <text evidence="3">The sequence shown here is derived from an EMBL/GenBank/DDBJ whole genome shotgun (WGS) entry which is preliminary data.</text>
</comment>
<evidence type="ECO:0000256" key="2">
    <source>
        <dbReference type="SAM" id="Phobius"/>
    </source>
</evidence>
<organism evidence="3 4">
    <name type="scientific">Microbacterium oleivorans</name>
    <dbReference type="NCBI Taxonomy" id="273677"/>
    <lineage>
        <taxon>Bacteria</taxon>
        <taxon>Bacillati</taxon>
        <taxon>Actinomycetota</taxon>
        <taxon>Actinomycetes</taxon>
        <taxon>Micrococcales</taxon>
        <taxon>Microbacteriaceae</taxon>
        <taxon>Microbacterium</taxon>
    </lineage>
</organism>
<evidence type="ECO:0000313" key="3">
    <source>
        <dbReference type="EMBL" id="OAH50240.1"/>
    </source>
</evidence>
<reference evidence="3 4" key="1">
    <citation type="submission" date="2016-02" db="EMBL/GenBank/DDBJ databases">
        <authorList>
            <person name="Wen L."/>
            <person name="He K."/>
            <person name="Yang H."/>
        </authorList>
    </citation>
    <scope>NUCLEOTIDE SEQUENCE [LARGE SCALE GENOMIC DNA]</scope>
    <source>
        <strain evidence="3 4">CD11_3</strain>
    </source>
</reference>